<dbReference type="Proteomes" id="UP000887572">
    <property type="component" value="Unplaced"/>
</dbReference>
<dbReference type="WBParaSite" id="Gr19_v10_g15175.t1">
    <property type="protein sequence ID" value="Gr19_v10_g15175.t1"/>
    <property type="gene ID" value="Gr19_v10_g15175"/>
</dbReference>
<keyword evidence="2" id="KW-1185">Reference proteome</keyword>
<sequence>MAFFLRSHRFCAINEIRHESGVNESAGNESSSVHSFSVSLEHAETEGGGRSQTGYRMFRPSDISFIARPLNESLCRKSMKKVMSQQRPNIQREEDRQRSLAASPSPLSPRPPGKTADGGENTSHRLGPNGPFLSWWSNRPFPSLPFWVRDSEKPRPSTKRPAPTGQSSDCPDKTTKAKLEDASTPTVPFPKSTRTFVMLEAMKKLLLPQPPYDPKFANGGWEDVEEEEKEEEAEEEKKN</sequence>
<feature type="region of interest" description="Disordered" evidence="1">
    <location>
        <begin position="79"/>
        <end position="128"/>
    </location>
</feature>
<reference evidence="3" key="1">
    <citation type="submission" date="2022-11" db="UniProtKB">
        <authorList>
            <consortium name="WormBaseParasite"/>
        </authorList>
    </citation>
    <scope>IDENTIFICATION</scope>
</reference>
<feature type="compositionally biased region" description="Acidic residues" evidence="1">
    <location>
        <begin position="222"/>
        <end position="239"/>
    </location>
</feature>
<evidence type="ECO:0000256" key="1">
    <source>
        <dbReference type="SAM" id="MobiDB-lite"/>
    </source>
</evidence>
<organism evidence="2 3">
    <name type="scientific">Globodera rostochiensis</name>
    <name type="common">Golden nematode worm</name>
    <name type="synonym">Heterodera rostochiensis</name>
    <dbReference type="NCBI Taxonomy" id="31243"/>
    <lineage>
        <taxon>Eukaryota</taxon>
        <taxon>Metazoa</taxon>
        <taxon>Ecdysozoa</taxon>
        <taxon>Nematoda</taxon>
        <taxon>Chromadorea</taxon>
        <taxon>Rhabditida</taxon>
        <taxon>Tylenchina</taxon>
        <taxon>Tylenchomorpha</taxon>
        <taxon>Tylenchoidea</taxon>
        <taxon>Heteroderidae</taxon>
        <taxon>Heteroderinae</taxon>
        <taxon>Globodera</taxon>
    </lineage>
</organism>
<accession>A0A914HA15</accession>
<feature type="region of interest" description="Disordered" evidence="1">
    <location>
        <begin position="208"/>
        <end position="239"/>
    </location>
</feature>
<feature type="compositionally biased region" description="Low complexity" evidence="1">
    <location>
        <begin position="30"/>
        <end position="39"/>
    </location>
</feature>
<feature type="region of interest" description="Disordered" evidence="1">
    <location>
        <begin position="147"/>
        <end position="190"/>
    </location>
</feature>
<evidence type="ECO:0000313" key="2">
    <source>
        <dbReference type="Proteomes" id="UP000887572"/>
    </source>
</evidence>
<dbReference type="AlphaFoldDB" id="A0A914HA15"/>
<proteinExistence type="predicted"/>
<protein>
    <submittedName>
        <fullName evidence="3">Uncharacterized protein</fullName>
    </submittedName>
</protein>
<feature type="compositionally biased region" description="Basic and acidic residues" evidence="1">
    <location>
        <begin position="170"/>
        <end position="181"/>
    </location>
</feature>
<feature type="region of interest" description="Disordered" evidence="1">
    <location>
        <begin position="22"/>
        <end position="56"/>
    </location>
</feature>
<name>A0A914HA15_GLORO</name>
<evidence type="ECO:0000313" key="3">
    <source>
        <dbReference type="WBParaSite" id="Gr19_v10_g15175.t1"/>
    </source>
</evidence>